<protein>
    <recommendedName>
        <fullName evidence="2">CxC1-like cysteine cluster associated with KDZ transposases domain-containing protein</fullName>
    </recommendedName>
</protein>
<evidence type="ECO:0000313" key="3">
    <source>
        <dbReference type="EMBL" id="EGG01602.1"/>
    </source>
</evidence>
<name>F4S194_MELLP</name>
<dbReference type="GeneID" id="18933196"/>
<dbReference type="EMBL" id="GL883137">
    <property type="protein sequence ID" value="EGG01602.1"/>
    <property type="molecule type" value="Genomic_DNA"/>
</dbReference>
<evidence type="ECO:0000256" key="1">
    <source>
        <dbReference type="SAM" id="MobiDB-lite"/>
    </source>
</evidence>
<keyword evidence="4" id="KW-1185">Reference proteome</keyword>
<feature type="non-terminal residue" evidence="3">
    <location>
        <position position="241"/>
    </location>
</feature>
<dbReference type="HOGENOM" id="CLU_094293_0_0_1"/>
<dbReference type="Proteomes" id="UP000001072">
    <property type="component" value="Unassembled WGS sequence"/>
</dbReference>
<dbReference type="VEuPathDB" id="FungiDB:MELLADRAFT_78975"/>
<dbReference type="OrthoDB" id="3149508at2759"/>
<gene>
    <name evidence="3" type="ORF">MELLADRAFT_78975</name>
</gene>
<proteinExistence type="predicted"/>
<feature type="region of interest" description="Disordered" evidence="1">
    <location>
        <begin position="1"/>
        <end position="60"/>
    </location>
</feature>
<dbReference type="PANTHER" id="PTHR33096">
    <property type="entry name" value="CXC2 DOMAIN-CONTAINING PROTEIN"/>
    <property type="match status" value="1"/>
</dbReference>
<dbReference type="RefSeq" id="XP_007415193.1">
    <property type="nucleotide sequence ID" value="XM_007415131.1"/>
</dbReference>
<dbReference type="InterPro" id="IPR041320">
    <property type="entry name" value="CxC1"/>
</dbReference>
<dbReference type="AlphaFoldDB" id="F4S194"/>
<dbReference type="PANTHER" id="PTHR33096:SF1">
    <property type="entry name" value="CXC1-LIKE CYSTEINE CLUSTER ASSOCIATED WITH KDZ TRANSPOSASES DOMAIN-CONTAINING PROTEIN"/>
    <property type="match status" value="1"/>
</dbReference>
<evidence type="ECO:0000313" key="4">
    <source>
        <dbReference type="Proteomes" id="UP000001072"/>
    </source>
</evidence>
<sequence>MPNPLNRPLKKIRSCPKPVTPLQEAYLGQREKNQRQIGRSAARADPSELTVSNSTPTDEDLLHNRSEEFENNDFNFDFHPRFEHEDLPETDGYDEEQDEEIEGYSELDEDEEILSGLARADYDAKRLKQEIRWAHQCKCMTPIFLRCRQATSNWASKANWDSDWKTPCTCPSYRRRVCWVDMVDLHTRQKAQVLFCDCQSDPVRLVEMGYIGATPVHPKTAFSIRLLKHFQVVWKYCAQRI</sequence>
<dbReference type="InParanoid" id="F4S194"/>
<reference evidence="4" key="1">
    <citation type="journal article" date="2011" name="Proc. Natl. Acad. Sci. U.S.A.">
        <title>Obligate biotrophy features unraveled by the genomic analysis of rust fungi.</title>
        <authorList>
            <person name="Duplessis S."/>
            <person name="Cuomo C.A."/>
            <person name="Lin Y.-C."/>
            <person name="Aerts A."/>
            <person name="Tisserant E."/>
            <person name="Veneault-Fourrey C."/>
            <person name="Joly D.L."/>
            <person name="Hacquard S."/>
            <person name="Amselem J."/>
            <person name="Cantarel B.L."/>
            <person name="Chiu R."/>
            <person name="Coutinho P.M."/>
            <person name="Feau N."/>
            <person name="Field M."/>
            <person name="Frey P."/>
            <person name="Gelhaye E."/>
            <person name="Goldberg J."/>
            <person name="Grabherr M.G."/>
            <person name="Kodira C.D."/>
            <person name="Kohler A."/>
            <person name="Kuees U."/>
            <person name="Lindquist E.A."/>
            <person name="Lucas S.M."/>
            <person name="Mago R."/>
            <person name="Mauceli E."/>
            <person name="Morin E."/>
            <person name="Murat C."/>
            <person name="Pangilinan J.L."/>
            <person name="Park R."/>
            <person name="Pearson M."/>
            <person name="Quesneville H."/>
            <person name="Rouhier N."/>
            <person name="Sakthikumar S."/>
            <person name="Salamov A.A."/>
            <person name="Schmutz J."/>
            <person name="Selles B."/>
            <person name="Shapiro H."/>
            <person name="Tanguay P."/>
            <person name="Tuskan G.A."/>
            <person name="Henrissat B."/>
            <person name="Van de Peer Y."/>
            <person name="Rouze P."/>
            <person name="Ellis J.G."/>
            <person name="Dodds P.N."/>
            <person name="Schein J.E."/>
            <person name="Zhong S."/>
            <person name="Hamelin R.C."/>
            <person name="Grigoriev I.V."/>
            <person name="Szabo L.J."/>
            <person name="Martin F."/>
        </authorList>
    </citation>
    <scope>NUCLEOTIDE SEQUENCE [LARGE SCALE GENOMIC DNA]</scope>
    <source>
        <strain evidence="4">98AG31 / pathotype 3-4-7</strain>
    </source>
</reference>
<feature type="domain" description="CxC1-like cysteine cluster associated with KDZ transposases" evidence="2">
    <location>
        <begin position="153"/>
        <end position="238"/>
    </location>
</feature>
<evidence type="ECO:0000259" key="2">
    <source>
        <dbReference type="Pfam" id="PF18802"/>
    </source>
</evidence>
<accession>F4S194</accession>
<organism evidence="4">
    <name type="scientific">Melampsora larici-populina (strain 98AG31 / pathotype 3-4-7)</name>
    <name type="common">Poplar leaf rust fungus</name>
    <dbReference type="NCBI Taxonomy" id="747676"/>
    <lineage>
        <taxon>Eukaryota</taxon>
        <taxon>Fungi</taxon>
        <taxon>Dikarya</taxon>
        <taxon>Basidiomycota</taxon>
        <taxon>Pucciniomycotina</taxon>
        <taxon>Pucciniomycetes</taxon>
        <taxon>Pucciniales</taxon>
        <taxon>Melampsoraceae</taxon>
        <taxon>Melampsora</taxon>
    </lineage>
</organism>
<dbReference type="KEGG" id="mlr:MELLADRAFT_78975"/>
<dbReference type="Pfam" id="PF18802">
    <property type="entry name" value="CxC1"/>
    <property type="match status" value="1"/>
</dbReference>